<evidence type="ECO:0000256" key="1">
    <source>
        <dbReference type="SAM" id="MobiDB-lite"/>
    </source>
</evidence>
<accession>A0ABU3QI15</accession>
<sequence>MNLTRAAPLRIPASDPDAPVAFHHALTGREPVAAGDHEQRLPSGDSQGLSNAKPRYATIKVDGLGIGPLRFHEPVGERTNGGANRPGSMRRDRGLRTGPNPDTLN</sequence>
<gene>
    <name evidence="2" type="ORF">RND61_10005</name>
</gene>
<evidence type="ECO:0008006" key="4">
    <source>
        <dbReference type="Google" id="ProtNLM"/>
    </source>
</evidence>
<organism evidence="2 3">
    <name type="scientific">Streptomyces tamarix</name>
    <dbReference type="NCBI Taxonomy" id="3078565"/>
    <lineage>
        <taxon>Bacteria</taxon>
        <taxon>Bacillati</taxon>
        <taxon>Actinomycetota</taxon>
        <taxon>Actinomycetes</taxon>
        <taxon>Kitasatosporales</taxon>
        <taxon>Streptomycetaceae</taxon>
        <taxon>Streptomyces</taxon>
    </lineage>
</organism>
<protein>
    <recommendedName>
        <fullName evidence="4">Glyoxalase-like domain-containing protein</fullName>
    </recommendedName>
</protein>
<evidence type="ECO:0000313" key="3">
    <source>
        <dbReference type="Proteomes" id="UP001250181"/>
    </source>
</evidence>
<feature type="region of interest" description="Disordered" evidence="1">
    <location>
        <begin position="67"/>
        <end position="105"/>
    </location>
</feature>
<comment type="caution">
    <text evidence="2">The sequence shown here is derived from an EMBL/GenBank/DDBJ whole genome shotgun (WGS) entry which is preliminary data.</text>
</comment>
<dbReference type="RefSeq" id="WP_315877483.1">
    <property type="nucleotide sequence ID" value="NZ_JAWCTQ010000009.1"/>
</dbReference>
<reference evidence="2 3" key="1">
    <citation type="submission" date="2023-09" db="EMBL/GenBank/DDBJ databases">
        <title>Streptomyces sp. nov.: A antagonism against Alternaria gaisen Producing Streptochlin, Isolated from Tamarix root soil.</title>
        <authorList>
            <person name="Chen Y."/>
        </authorList>
    </citation>
    <scope>NUCLEOTIDE SEQUENCE [LARGE SCALE GENOMIC DNA]</scope>
    <source>
        <strain evidence="2 3">TRM76323</strain>
    </source>
</reference>
<feature type="region of interest" description="Disordered" evidence="1">
    <location>
        <begin position="1"/>
        <end position="54"/>
    </location>
</feature>
<evidence type="ECO:0000313" key="2">
    <source>
        <dbReference type="EMBL" id="MDT9682398.1"/>
    </source>
</evidence>
<name>A0ABU3QI15_9ACTN</name>
<dbReference type="Proteomes" id="UP001250181">
    <property type="component" value="Unassembled WGS sequence"/>
</dbReference>
<dbReference type="EMBL" id="JAWCTQ010000009">
    <property type="protein sequence ID" value="MDT9682398.1"/>
    <property type="molecule type" value="Genomic_DNA"/>
</dbReference>
<proteinExistence type="predicted"/>
<keyword evidence="3" id="KW-1185">Reference proteome</keyword>